<comment type="caution">
    <text evidence="2">The sequence shown here is derived from an EMBL/GenBank/DDBJ whole genome shotgun (WGS) entry which is preliminary data.</text>
</comment>
<evidence type="ECO:0000313" key="3">
    <source>
        <dbReference type="Proteomes" id="UP000233551"/>
    </source>
</evidence>
<keyword evidence="3" id="KW-1185">Reference proteome</keyword>
<evidence type="ECO:0000256" key="1">
    <source>
        <dbReference type="SAM" id="MobiDB-lite"/>
    </source>
</evidence>
<feature type="region of interest" description="Disordered" evidence="1">
    <location>
        <begin position="37"/>
        <end position="76"/>
    </location>
</feature>
<sequence length="109" mass="12323">MFYLASGYEERVEEVFDHRETRLNAWKGARVQRMHVRARMGARGPQEQAGRASARRRARQARECAGVRGDGGHARGRARGFRTCMLEARLCSGTVHPRARSSPKLKKST</sequence>
<reference evidence="2 3" key="1">
    <citation type="submission" date="2017-11" db="EMBL/GenBank/DDBJ databases">
        <title>De-novo sequencing of pomegranate (Punica granatum L.) genome.</title>
        <authorList>
            <person name="Akparov Z."/>
            <person name="Amiraslanov A."/>
            <person name="Hajiyeva S."/>
            <person name="Abbasov M."/>
            <person name="Kaur K."/>
            <person name="Hamwieh A."/>
            <person name="Solovyev V."/>
            <person name="Salamov A."/>
            <person name="Braich B."/>
            <person name="Kosarev P."/>
            <person name="Mahmoud A."/>
            <person name="Hajiyev E."/>
            <person name="Babayeva S."/>
            <person name="Izzatullayeva V."/>
            <person name="Mammadov A."/>
            <person name="Mammadov A."/>
            <person name="Sharifova S."/>
            <person name="Ojaghi J."/>
            <person name="Eynullazada K."/>
            <person name="Bayramov B."/>
            <person name="Abdulazimova A."/>
            <person name="Shahmuradov I."/>
        </authorList>
    </citation>
    <scope>NUCLEOTIDE SEQUENCE [LARGE SCALE GENOMIC DNA]</scope>
    <source>
        <strain evidence="3">cv. AG2017</strain>
        <tissue evidence="2">Leaf</tissue>
    </source>
</reference>
<protein>
    <submittedName>
        <fullName evidence="2">Uncharacterized protein</fullName>
    </submittedName>
</protein>
<dbReference type="EMBL" id="PGOL01003245">
    <property type="protein sequence ID" value="PKI41990.1"/>
    <property type="molecule type" value="Genomic_DNA"/>
</dbReference>
<proteinExistence type="predicted"/>
<name>A0A2I0IE98_PUNGR</name>
<gene>
    <name evidence="2" type="ORF">CRG98_037608</name>
</gene>
<dbReference type="AlphaFoldDB" id="A0A2I0IE98"/>
<dbReference type="Proteomes" id="UP000233551">
    <property type="component" value="Unassembled WGS sequence"/>
</dbReference>
<evidence type="ECO:0000313" key="2">
    <source>
        <dbReference type="EMBL" id="PKI41990.1"/>
    </source>
</evidence>
<accession>A0A2I0IE98</accession>
<organism evidence="2 3">
    <name type="scientific">Punica granatum</name>
    <name type="common">Pomegranate</name>
    <dbReference type="NCBI Taxonomy" id="22663"/>
    <lineage>
        <taxon>Eukaryota</taxon>
        <taxon>Viridiplantae</taxon>
        <taxon>Streptophyta</taxon>
        <taxon>Embryophyta</taxon>
        <taxon>Tracheophyta</taxon>
        <taxon>Spermatophyta</taxon>
        <taxon>Magnoliopsida</taxon>
        <taxon>eudicotyledons</taxon>
        <taxon>Gunneridae</taxon>
        <taxon>Pentapetalae</taxon>
        <taxon>rosids</taxon>
        <taxon>malvids</taxon>
        <taxon>Myrtales</taxon>
        <taxon>Lythraceae</taxon>
        <taxon>Punica</taxon>
    </lineage>
</organism>